<dbReference type="SMART" id="SM00387">
    <property type="entry name" value="HATPase_c"/>
    <property type="match status" value="1"/>
</dbReference>
<feature type="domain" description="HAMP" evidence="16">
    <location>
        <begin position="88"/>
        <end position="140"/>
    </location>
</feature>
<dbReference type="SUPFAM" id="SSF55874">
    <property type="entry name" value="ATPase domain of HSP90 chaperone/DNA topoisomerase II/histidine kinase"/>
    <property type="match status" value="1"/>
</dbReference>
<feature type="transmembrane region" description="Helical" evidence="14">
    <location>
        <begin position="67"/>
        <end position="86"/>
    </location>
</feature>
<dbReference type="OrthoDB" id="335833at2"/>
<evidence type="ECO:0000256" key="2">
    <source>
        <dbReference type="ARBA" id="ARBA00004651"/>
    </source>
</evidence>
<dbReference type="InterPro" id="IPR003660">
    <property type="entry name" value="HAMP_dom"/>
</dbReference>
<dbReference type="SMART" id="SM00304">
    <property type="entry name" value="HAMP"/>
    <property type="match status" value="1"/>
</dbReference>
<evidence type="ECO:0000259" key="16">
    <source>
        <dbReference type="PROSITE" id="PS50885"/>
    </source>
</evidence>
<dbReference type="EMBL" id="FQVW01000090">
    <property type="protein sequence ID" value="SHG93376.1"/>
    <property type="molecule type" value="Genomic_DNA"/>
</dbReference>
<dbReference type="Gene3D" id="3.30.565.10">
    <property type="entry name" value="Histidine kinase-like ATPase, C-terminal domain"/>
    <property type="match status" value="1"/>
</dbReference>
<gene>
    <name evidence="17" type="ORF">SAMN05216225_10905</name>
</gene>
<dbReference type="CDD" id="cd00075">
    <property type="entry name" value="HATPase"/>
    <property type="match status" value="1"/>
</dbReference>
<dbReference type="Pfam" id="PF00512">
    <property type="entry name" value="HisKA"/>
    <property type="match status" value="1"/>
</dbReference>
<name>A0A1M5NUW3_9BACI</name>
<dbReference type="SMART" id="SM00388">
    <property type="entry name" value="HisKA"/>
    <property type="match status" value="1"/>
</dbReference>
<dbReference type="Proteomes" id="UP000183988">
    <property type="component" value="Unassembled WGS sequence"/>
</dbReference>
<evidence type="ECO:0000313" key="17">
    <source>
        <dbReference type="EMBL" id="SHG93376.1"/>
    </source>
</evidence>
<organism evidence="17 18">
    <name type="scientific">Ornithinibacillus halophilus</name>
    <dbReference type="NCBI Taxonomy" id="930117"/>
    <lineage>
        <taxon>Bacteria</taxon>
        <taxon>Bacillati</taxon>
        <taxon>Bacillota</taxon>
        <taxon>Bacilli</taxon>
        <taxon>Bacillales</taxon>
        <taxon>Bacillaceae</taxon>
        <taxon>Ornithinibacillus</taxon>
    </lineage>
</organism>
<dbReference type="InterPro" id="IPR003594">
    <property type="entry name" value="HATPase_dom"/>
</dbReference>
<dbReference type="InterPro" id="IPR003661">
    <property type="entry name" value="HisK_dim/P_dom"/>
</dbReference>
<sequence length="362" mass="41954">MIRDKLRHSLFPKQFLFRLTFINIIVIASFVVLSTWAIYNTACMLADGLVTVNDQKQANFEATLFQYLWVFSISTIVIGSLIHFYLTKKLMRPLRDLIESTKRMKEGHYPTPITMNSKDEIGELTNHFNELVQQLKDNEQHRQKLVSDLSHEFRTPLSNVNGYLLALKNGVVVADTDLYQSLYEESKRLIQLVEQMEQLKEWDYVSKQTFSEKKPVDIKDLINQSVDMFRWTIKKNGIEVQVEVESSMLKVDHGAISQVLNNLIDNAIQYYEGTDPITIKGEKRLSEYCIFIKGPGRPIPYGEQKRIFERFYRVDQSRSRELGGSGLGLAISKEIIEHHKGKIGVESEEDIHVFWFTLPVNN</sequence>
<dbReference type="InterPro" id="IPR036890">
    <property type="entry name" value="HATPase_C_sf"/>
</dbReference>
<dbReference type="SUPFAM" id="SSF158472">
    <property type="entry name" value="HAMP domain-like"/>
    <property type="match status" value="1"/>
</dbReference>
<accession>A0A1M5NUW3</accession>
<proteinExistence type="predicted"/>
<keyword evidence="13 14" id="KW-0472">Membrane</keyword>
<comment type="catalytic activity">
    <reaction evidence="1">
        <text>ATP + protein L-histidine = ADP + protein N-phospho-L-histidine.</text>
        <dbReference type="EC" id="2.7.13.3"/>
    </reaction>
</comment>
<evidence type="ECO:0000256" key="6">
    <source>
        <dbReference type="ARBA" id="ARBA00022679"/>
    </source>
</evidence>
<evidence type="ECO:0000256" key="10">
    <source>
        <dbReference type="ARBA" id="ARBA00022840"/>
    </source>
</evidence>
<dbReference type="EC" id="2.7.13.3" evidence="3"/>
<protein>
    <recommendedName>
        <fullName evidence="3">histidine kinase</fullName>
        <ecNumber evidence="3">2.7.13.3</ecNumber>
    </recommendedName>
</protein>
<dbReference type="CDD" id="cd00082">
    <property type="entry name" value="HisKA"/>
    <property type="match status" value="1"/>
</dbReference>
<evidence type="ECO:0000256" key="14">
    <source>
        <dbReference type="SAM" id="Phobius"/>
    </source>
</evidence>
<dbReference type="Pfam" id="PF02518">
    <property type="entry name" value="HATPase_c"/>
    <property type="match status" value="1"/>
</dbReference>
<dbReference type="GO" id="GO:0000155">
    <property type="term" value="F:phosphorelay sensor kinase activity"/>
    <property type="evidence" value="ECO:0007669"/>
    <property type="project" value="InterPro"/>
</dbReference>
<evidence type="ECO:0000256" key="12">
    <source>
        <dbReference type="ARBA" id="ARBA00023012"/>
    </source>
</evidence>
<dbReference type="GO" id="GO:0005886">
    <property type="term" value="C:plasma membrane"/>
    <property type="evidence" value="ECO:0007669"/>
    <property type="project" value="UniProtKB-SubCell"/>
</dbReference>
<dbReference type="InterPro" id="IPR005467">
    <property type="entry name" value="His_kinase_dom"/>
</dbReference>
<dbReference type="PRINTS" id="PR00344">
    <property type="entry name" value="BCTRLSENSOR"/>
</dbReference>
<dbReference type="Pfam" id="PF00672">
    <property type="entry name" value="HAMP"/>
    <property type="match status" value="1"/>
</dbReference>
<dbReference type="SUPFAM" id="SSF47384">
    <property type="entry name" value="Homodimeric domain of signal transducing histidine kinase"/>
    <property type="match status" value="1"/>
</dbReference>
<evidence type="ECO:0000256" key="5">
    <source>
        <dbReference type="ARBA" id="ARBA00022553"/>
    </source>
</evidence>
<feature type="domain" description="Histidine kinase" evidence="15">
    <location>
        <begin position="148"/>
        <end position="362"/>
    </location>
</feature>
<keyword evidence="10" id="KW-0067">ATP-binding</keyword>
<keyword evidence="18" id="KW-1185">Reference proteome</keyword>
<evidence type="ECO:0000256" key="7">
    <source>
        <dbReference type="ARBA" id="ARBA00022692"/>
    </source>
</evidence>
<evidence type="ECO:0000256" key="3">
    <source>
        <dbReference type="ARBA" id="ARBA00012438"/>
    </source>
</evidence>
<evidence type="ECO:0000256" key="11">
    <source>
        <dbReference type="ARBA" id="ARBA00022989"/>
    </source>
</evidence>
<dbReference type="AlphaFoldDB" id="A0A1M5NUW3"/>
<evidence type="ECO:0000256" key="1">
    <source>
        <dbReference type="ARBA" id="ARBA00000085"/>
    </source>
</evidence>
<keyword evidence="12" id="KW-0902">Two-component regulatory system</keyword>
<dbReference type="Gene3D" id="1.10.287.130">
    <property type="match status" value="1"/>
</dbReference>
<dbReference type="CDD" id="cd06225">
    <property type="entry name" value="HAMP"/>
    <property type="match status" value="1"/>
</dbReference>
<dbReference type="RefSeq" id="WP_072892137.1">
    <property type="nucleotide sequence ID" value="NZ_FQVW01000090.1"/>
</dbReference>
<keyword evidence="4" id="KW-1003">Cell membrane</keyword>
<evidence type="ECO:0000256" key="8">
    <source>
        <dbReference type="ARBA" id="ARBA00022741"/>
    </source>
</evidence>
<dbReference type="PANTHER" id="PTHR45528:SF1">
    <property type="entry name" value="SENSOR HISTIDINE KINASE CPXA"/>
    <property type="match status" value="1"/>
</dbReference>
<dbReference type="PROSITE" id="PS50109">
    <property type="entry name" value="HIS_KIN"/>
    <property type="match status" value="1"/>
</dbReference>
<keyword evidence="11 14" id="KW-1133">Transmembrane helix</keyword>
<dbReference type="InterPro" id="IPR050398">
    <property type="entry name" value="HssS/ArlS-like"/>
</dbReference>
<comment type="subcellular location">
    <subcellularLocation>
        <location evidence="2">Cell membrane</location>
        <topology evidence="2">Multi-pass membrane protein</topology>
    </subcellularLocation>
</comment>
<dbReference type="STRING" id="930117.SAMN05216225_10905"/>
<keyword evidence="9 17" id="KW-0418">Kinase</keyword>
<dbReference type="FunFam" id="3.30.565.10:FF:000006">
    <property type="entry name" value="Sensor histidine kinase WalK"/>
    <property type="match status" value="1"/>
</dbReference>
<reference evidence="17 18" key="1">
    <citation type="submission" date="2016-11" db="EMBL/GenBank/DDBJ databases">
        <authorList>
            <person name="Jaros S."/>
            <person name="Januszkiewicz K."/>
            <person name="Wedrychowicz H."/>
        </authorList>
    </citation>
    <scope>NUCLEOTIDE SEQUENCE [LARGE SCALE GENOMIC DNA]</scope>
    <source>
        <strain evidence="17 18">IBRC-M 10683</strain>
    </source>
</reference>
<dbReference type="PANTHER" id="PTHR45528">
    <property type="entry name" value="SENSOR HISTIDINE KINASE CPXA"/>
    <property type="match status" value="1"/>
</dbReference>
<evidence type="ECO:0000256" key="13">
    <source>
        <dbReference type="ARBA" id="ARBA00023136"/>
    </source>
</evidence>
<dbReference type="Gene3D" id="6.10.340.10">
    <property type="match status" value="1"/>
</dbReference>
<evidence type="ECO:0000256" key="9">
    <source>
        <dbReference type="ARBA" id="ARBA00022777"/>
    </source>
</evidence>
<dbReference type="InterPro" id="IPR036097">
    <property type="entry name" value="HisK_dim/P_sf"/>
</dbReference>
<evidence type="ECO:0000313" key="18">
    <source>
        <dbReference type="Proteomes" id="UP000183988"/>
    </source>
</evidence>
<evidence type="ECO:0000259" key="15">
    <source>
        <dbReference type="PROSITE" id="PS50109"/>
    </source>
</evidence>
<keyword evidence="5" id="KW-0597">Phosphoprotein</keyword>
<dbReference type="InterPro" id="IPR004358">
    <property type="entry name" value="Sig_transdc_His_kin-like_C"/>
</dbReference>
<evidence type="ECO:0000256" key="4">
    <source>
        <dbReference type="ARBA" id="ARBA00022475"/>
    </source>
</evidence>
<feature type="transmembrane region" description="Helical" evidence="14">
    <location>
        <begin position="21"/>
        <end position="39"/>
    </location>
</feature>
<keyword evidence="8" id="KW-0547">Nucleotide-binding</keyword>
<keyword evidence="7 14" id="KW-0812">Transmembrane</keyword>
<dbReference type="GO" id="GO:0005524">
    <property type="term" value="F:ATP binding"/>
    <property type="evidence" value="ECO:0007669"/>
    <property type="project" value="UniProtKB-KW"/>
</dbReference>
<dbReference type="PROSITE" id="PS50885">
    <property type="entry name" value="HAMP"/>
    <property type="match status" value="1"/>
</dbReference>
<keyword evidence="6" id="KW-0808">Transferase</keyword>